<dbReference type="InterPro" id="IPR039425">
    <property type="entry name" value="RNA_pol_sigma-70-like"/>
</dbReference>
<proteinExistence type="inferred from homology"/>
<evidence type="ECO:0000256" key="2">
    <source>
        <dbReference type="ARBA" id="ARBA00023015"/>
    </source>
</evidence>
<protein>
    <submittedName>
        <fullName evidence="7">RNA polymerase sigma-70 factor</fullName>
    </submittedName>
</protein>
<comment type="caution">
    <text evidence="7">The sequence shown here is derived from an EMBL/GenBank/DDBJ whole genome shotgun (WGS) entry which is preliminary data.</text>
</comment>
<dbReference type="PANTHER" id="PTHR43133:SF46">
    <property type="entry name" value="RNA POLYMERASE SIGMA-70 FACTOR ECF SUBFAMILY"/>
    <property type="match status" value="1"/>
</dbReference>
<name>A0ABT8LH79_9BACT</name>
<dbReference type="SUPFAM" id="SSF88659">
    <property type="entry name" value="Sigma3 and sigma4 domains of RNA polymerase sigma factors"/>
    <property type="match status" value="1"/>
</dbReference>
<dbReference type="InterPro" id="IPR013325">
    <property type="entry name" value="RNA_pol_sigma_r2"/>
</dbReference>
<dbReference type="Gene3D" id="1.10.10.10">
    <property type="entry name" value="Winged helix-like DNA-binding domain superfamily/Winged helix DNA-binding domain"/>
    <property type="match status" value="1"/>
</dbReference>
<dbReference type="RefSeq" id="WP_346762468.1">
    <property type="nucleotide sequence ID" value="NZ_JAUJEB010000013.1"/>
</dbReference>
<evidence type="ECO:0000313" key="8">
    <source>
        <dbReference type="Proteomes" id="UP001172083"/>
    </source>
</evidence>
<feature type="domain" description="RNA polymerase sigma-70 region 2" evidence="5">
    <location>
        <begin position="31"/>
        <end position="96"/>
    </location>
</feature>
<dbReference type="PANTHER" id="PTHR43133">
    <property type="entry name" value="RNA POLYMERASE ECF-TYPE SIGMA FACTO"/>
    <property type="match status" value="1"/>
</dbReference>
<evidence type="ECO:0000256" key="4">
    <source>
        <dbReference type="ARBA" id="ARBA00023163"/>
    </source>
</evidence>
<keyword evidence="3" id="KW-0731">Sigma factor</keyword>
<dbReference type="Proteomes" id="UP001172083">
    <property type="component" value="Unassembled WGS sequence"/>
</dbReference>
<gene>
    <name evidence="7" type="ORF">QQ020_33985</name>
</gene>
<evidence type="ECO:0000256" key="3">
    <source>
        <dbReference type="ARBA" id="ARBA00023082"/>
    </source>
</evidence>
<dbReference type="SUPFAM" id="SSF88946">
    <property type="entry name" value="Sigma2 domain of RNA polymerase sigma factors"/>
    <property type="match status" value="1"/>
</dbReference>
<comment type="similarity">
    <text evidence="1">Belongs to the sigma-70 factor family. ECF subfamily.</text>
</comment>
<keyword evidence="2" id="KW-0805">Transcription regulation</keyword>
<evidence type="ECO:0000259" key="5">
    <source>
        <dbReference type="Pfam" id="PF04542"/>
    </source>
</evidence>
<dbReference type="NCBIfam" id="TIGR02985">
    <property type="entry name" value="Sig70_bacteroi1"/>
    <property type="match status" value="1"/>
</dbReference>
<dbReference type="NCBIfam" id="TIGR02937">
    <property type="entry name" value="sigma70-ECF"/>
    <property type="match status" value="1"/>
</dbReference>
<sequence>MNNVLADNIGTQSIQNHIAGYERCTDIEIWYSLYFQDLCKYSLKYVSIMEIAEEVVSEVFYKMWKNRDTISFNYSVKAYLFSAVRNQSIDYLRKSQNQRLFSSHLYLDIASPHVTPEDEYTFYELNNRINFAIESLPPRCKKIFRLSRDKGFKYKEIAQMLNISVKTVETQMRKALICLRSQLIYSRNIQ</sequence>
<evidence type="ECO:0000256" key="1">
    <source>
        <dbReference type="ARBA" id="ARBA00010641"/>
    </source>
</evidence>
<dbReference type="InterPro" id="IPR013324">
    <property type="entry name" value="RNA_pol_sigma_r3/r4-like"/>
</dbReference>
<dbReference type="InterPro" id="IPR036388">
    <property type="entry name" value="WH-like_DNA-bd_sf"/>
</dbReference>
<dbReference type="EMBL" id="JAUJEB010000013">
    <property type="protein sequence ID" value="MDN5217132.1"/>
    <property type="molecule type" value="Genomic_DNA"/>
</dbReference>
<keyword evidence="4" id="KW-0804">Transcription</keyword>
<organism evidence="7 8">
    <name type="scientific">Agaribacillus aureus</name>
    <dbReference type="NCBI Taxonomy" id="3051825"/>
    <lineage>
        <taxon>Bacteria</taxon>
        <taxon>Pseudomonadati</taxon>
        <taxon>Bacteroidota</taxon>
        <taxon>Cytophagia</taxon>
        <taxon>Cytophagales</taxon>
        <taxon>Splendidivirgaceae</taxon>
        <taxon>Agaribacillus</taxon>
    </lineage>
</organism>
<dbReference type="InterPro" id="IPR014284">
    <property type="entry name" value="RNA_pol_sigma-70_dom"/>
</dbReference>
<dbReference type="InterPro" id="IPR014327">
    <property type="entry name" value="RNA_pol_sigma70_bacteroid"/>
</dbReference>
<evidence type="ECO:0000259" key="6">
    <source>
        <dbReference type="Pfam" id="PF08281"/>
    </source>
</evidence>
<dbReference type="InterPro" id="IPR007627">
    <property type="entry name" value="RNA_pol_sigma70_r2"/>
</dbReference>
<dbReference type="Pfam" id="PF04542">
    <property type="entry name" value="Sigma70_r2"/>
    <property type="match status" value="1"/>
</dbReference>
<evidence type="ECO:0000313" key="7">
    <source>
        <dbReference type="EMBL" id="MDN5217132.1"/>
    </source>
</evidence>
<dbReference type="Gene3D" id="1.10.1740.10">
    <property type="match status" value="1"/>
</dbReference>
<dbReference type="InterPro" id="IPR013249">
    <property type="entry name" value="RNA_pol_sigma70_r4_t2"/>
</dbReference>
<dbReference type="CDD" id="cd06171">
    <property type="entry name" value="Sigma70_r4"/>
    <property type="match status" value="1"/>
</dbReference>
<reference evidence="7" key="1">
    <citation type="submission" date="2023-06" db="EMBL/GenBank/DDBJ databases">
        <title>Genomic of Agaribacillus aureum.</title>
        <authorList>
            <person name="Wang G."/>
        </authorList>
    </citation>
    <scope>NUCLEOTIDE SEQUENCE</scope>
    <source>
        <strain evidence="7">BMA12</strain>
    </source>
</reference>
<dbReference type="Pfam" id="PF08281">
    <property type="entry name" value="Sigma70_r4_2"/>
    <property type="match status" value="1"/>
</dbReference>
<accession>A0ABT8LH79</accession>
<keyword evidence="8" id="KW-1185">Reference proteome</keyword>
<feature type="domain" description="RNA polymerase sigma factor 70 region 4 type 2" evidence="6">
    <location>
        <begin position="130"/>
        <end position="177"/>
    </location>
</feature>